<evidence type="ECO:0000313" key="2">
    <source>
        <dbReference type="EMBL" id="SHN19361.1"/>
    </source>
</evidence>
<proteinExistence type="predicted"/>
<evidence type="ECO:0000259" key="1">
    <source>
        <dbReference type="Pfam" id="PF03050"/>
    </source>
</evidence>
<protein>
    <submittedName>
        <fullName evidence="2">Transposase IS66 family protein</fullName>
    </submittedName>
</protein>
<dbReference type="InterPro" id="IPR004291">
    <property type="entry name" value="Transposase_IS66_central"/>
</dbReference>
<feature type="domain" description="Transposase IS66 central" evidence="1">
    <location>
        <begin position="1"/>
        <end position="49"/>
    </location>
</feature>
<organism evidence="2 3">
    <name type="scientific">Cyclobacterium lianum</name>
    <dbReference type="NCBI Taxonomy" id="388280"/>
    <lineage>
        <taxon>Bacteria</taxon>
        <taxon>Pseudomonadati</taxon>
        <taxon>Bacteroidota</taxon>
        <taxon>Cytophagia</taxon>
        <taxon>Cytophagales</taxon>
        <taxon>Cyclobacteriaceae</taxon>
        <taxon>Cyclobacterium</taxon>
    </lineage>
</organism>
<keyword evidence="3" id="KW-1185">Reference proteome</keyword>
<dbReference type="AlphaFoldDB" id="A0A1M7PPR2"/>
<dbReference type="Proteomes" id="UP000184513">
    <property type="component" value="Unassembled WGS sequence"/>
</dbReference>
<evidence type="ECO:0000313" key="3">
    <source>
        <dbReference type="Proteomes" id="UP000184513"/>
    </source>
</evidence>
<accession>A0A1M7PPR2</accession>
<dbReference type="EMBL" id="FRCY01000010">
    <property type="protein sequence ID" value="SHN19361.1"/>
    <property type="molecule type" value="Genomic_DNA"/>
</dbReference>
<sequence>MGVSIPASSASNWVMIGWEQLTPLWELLRLMVTNQKYLQVDETPIKVLAIRTIKIKSIKVTCGFNMRR</sequence>
<gene>
    <name evidence="2" type="ORF">SAMN04488057_1101</name>
</gene>
<reference evidence="2 3" key="1">
    <citation type="submission" date="2016-11" db="EMBL/GenBank/DDBJ databases">
        <authorList>
            <person name="Jaros S."/>
            <person name="Januszkiewicz K."/>
            <person name="Wedrychowicz H."/>
        </authorList>
    </citation>
    <scope>NUCLEOTIDE SEQUENCE [LARGE SCALE GENOMIC DNA]</scope>
    <source>
        <strain evidence="2 3">CGMCC 1.6102</strain>
    </source>
</reference>
<dbReference type="Pfam" id="PF03050">
    <property type="entry name" value="DDE_Tnp_IS66"/>
    <property type="match status" value="1"/>
</dbReference>
<name>A0A1M7PPR2_9BACT</name>